<proteinExistence type="inferred from homology"/>
<dbReference type="RefSeq" id="WP_194263724.1">
    <property type="nucleotide sequence ID" value="NZ_JABCQF010000001.1"/>
</dbReference>
<evidence type="ECO:0000313" key="12">
    <source>
        <dbReference type="EMBL" id="MBF0881626.1"/>
    </source>
</evidence>
<accession>A0ABR9YIJ9</accession>
<dbReference type="PROSITE" id="PS52016">
    <property type="entry name" value="TONB_DEPENDENT_REC_3"/>
    <property type="match status" value="1"/>
</dbReference>
<dbReference type="Gene3D" id="2.170.130.10">
    <property type="entry name" value="TonB-dependent receptor, plug domain"/>
    <property type="match status" value="1"/>
</dbReference>
<evidence type="ECO:0000256" key="7">
    <source>
        <dbReference type="ARBA" id="ARBA00023237"/>
    </source>
</evidence>
<dbReference type="Pfam" id="PF00593">
    <property type="entry name" value="TonB_dep_Rec_b-barrel"/>
    <property type="match status" value="1"/>
</dbReference>
<feature type="domain" description="TonB-dependent receptor plug" evidence="11">
    <location>
        <begin position="96"/>
        <end position="195"/>
    </location>
</feature>
<dbReference type="SUPFAM" id="SSF56935">
    <property type="entry name" value="Porins"/>
    <property type="match status" value="1"/>
</dbReference>
<dbReference type="Pfam" id="PF07715">
    <property type="entry name" value="Plug"/>
    <property type="match status" value="1"/>
</dbReference>
<name>A0ABR9YIJ9_9PROT</name>
<comment type="subcellular location">
    <subcellularLocation>
        <location evidence="1 8">Cell outer membrane</location>
        <topology evidence="1 8">Multi-pass membrane protein</topology>
    </subcellularLocation>
</comment>
<protein>
    <submittedName>
        <fullName evidence="12">TonB-dependent receptor</fullName>
    </submittedName>
</protein>
<evidence type="ECO:0000256" key="9">
    <source>
        <dbReference type="RuleBase" id="RU003357"/>
    </source>
</evidence>
<organism evidence="12 13">
    <name type="scientific">Gluconobacter potus</name>
    <dbReference type="NCBI Taxonomy" id="2724927"/>
    <lineage>
        <taxon>Bacteria</taxon>
        <taxon>Pseudomonadati</taxon>
        <taxon>Pseudomonadota</taxon>
        <taxon>Alphaproteobacteria</taxon>
        <taxon>Acetobacterales</taxon>
        <taxon>Acetobacteraceae</taxon>
        <taxon>Gluconobacter</taxon>
    </lineage>
</organism>
<keyword evidence="5 9" id="KW-0798">TonB box</keyword>
<evidence type="ECO:0000256" key="1">
    <source>
        <dbReference type="ARBA" id="ARBA00004571"/>
    </source>
</evidence>
<dbReference type="InterPro" id="IPR036942">
    <property type="entry name" value="Beta-barrel_TonB_sf"/>
</dbReference>
<dbReference type="PANTHER" id="PTHR32552:SF82">
    <property type="entry name" value="FCUA PROTEIN"/>
    <property type="match status" value="1"/>
</dbReference>
<comment type="caution">
    <text evidence="12">The sequence shown here is derived from an EMBL/GenBank/DDBJ whole genome shotgun (WGS) entry which is preliminary data.</text>
</comment>
<sequence>MLFRSRAYRTFASTSLGGMSLFYVDMAWSQTSIPPAHDGHVVTQATVPTSKVKPPPARTAASAEPVLENIVVTGTRANRFGTDVVQAGSFRGAKALDTPLTVNVISRAVIETQQARNLQEVLQNTAGVTVSQTTPTVYSNLAIRGIAVDNRSNYRLDGILPIINLIDIPIEDKDRVEALKGASALYYGFTTPAGIINLTMKRPTQKRYLEVDGVGDSNGGRGGHIDYGQTWGMFGARINGLYADVDSGIDNTFGSRYLTSGAFDLKPTKNLTMRLDIEHIYKEINEPGIFRFVKKPTSTVADPYPSVTLPPLIDPRTNFGPDWALNRAQETNLLGTVDWKITKAWNFSLSGGQSWLWRDRHFNYLDPNNINTNPAAGVVGENVLTVGNQQNYEAVNRNARAEVAGTFRTGPLVHELLVGASVNVRDQYNPSTVNQTFTQDYLDPHPIDEVTYKSSVFTNTRINDKGLYAFDRIKFREWLQLLGGIRKSDYTEEMINGARTFHATPITYSYGGIIKPIKWMSLYGTYIEGLESTPGAPTTAVNYGQQLPAAKSQQEEGGIKIQPTKNLLFQVAYFVINRASTYVNGANMYVEDGRLRYRGFEFSLTGDLTDDLSIYASGQALNAKQISGAPSSISASGVYTPTVVGRWVENTPKYTASVSLNYKMDRVIPGLSFNGGFVYIGRRAIDALNQAWIPGYVLFNMGTSYHRMVSGHEMTFRVNADNITGKRYWASTGADLLAEGAPQVVKFSVAMKY</sequence>
<feature type="domain" description="TonB-dependent receptor-like beta-barrel" evidence="10">
    <location>
        <begin position="311"/>
        <end position="723"/>
    </location>
</feature>
<evidence type="ECO:0000256" key="3">
    <source>
        <dbReference type="ARBA" id="ARBA00022452"/>
    </source>
</evidence>
<reference evidence="12" key="2">
    <citation type="submission" date="2020-11" db="EMBL/GenBank/DDBJ databases">
        <title>Description of novel Gluconobacter species.</title>
        <authorList>
            <person name="Cleenwerck I."/>
            <person name="Cnockaert M."/>
            <person name="Borremans W."/>
            <person name="Wieme A.D."/>
            <person name="De Vuyst L."/>
            <person name="Vandamme P."/>
        </authorList>
    </citation>
    <scope>NUCLEOTIDE SEQUENCE</scope>
    <source>
        <strain evidence="12">R-71646</strain>
    </source>
</reference>
<keyword evidence="3 8" id="KW-1134">Transmembrane beta strand</keyword>
<dbReference type="Gene3D" id="2.40.170.20">
    <property type="entry name" value="TonB-dependent receptor, beta-barrel domain"/>
    <property type="match status" value="1"/>
</dbReference>
<keyword evidence="4 8" id="KW-0812">Transmembrane</keyword>
<evidence type="ECO:0000256" key="2">
    <source>
        <dbReference type="ARBA" id="ARBA00022448"/>
    </source>
</evidence>
<keyword evidence="13" id="KW-1185">Reference proteome</keyword>
<keyword evidence="7 8" id="KW-0998">Cell outer membrane</keyword>
<evidence type="ECO:0000313" key="13">
    <source>
        <dbReference type="Proteomes" id="UP000644588"/>
    </source>
</evidence>
<reference evidence="12" key="1">
    <citation type="submission" date="2020-04" db="EMBL/GenBank/DDBJ databases">
        <authorList>
            <person name="Sombolestani A."/>
        </authorList>
    </citation>
    <scope>NUCLEOTIDE SEQUENCE</scope>
    <source>
        <strain evidence="12">R-71646</strain>
    </source>
</reference>
<keyword evidence="2 8" id="KW-0813">Transport</keyword>
<dbReference type="InterPro" id="IPR039426">
    <property type="entry name" value="TonB-dep_rcpt-like"/>
</dbReference>
<dbReference type="EMBL" id="JABCQF010000001">
    <property type="protein sequence ID" value="MBF0881626.1"/>
    <property type="molecule type" value="Genomic_DNA"/>
</dbReference>
<evidence type="ECO:0000259" key="11">
    <source>
        <dbReference type="Pfam" id="PF07715"/>
    </source>
</evidence>
<comment type="similarity">
    <text evidence="8 9">Belongs to the TonB-dependent receptor family.</text>
</comment>
<dbReference type="InterPro" id="IPR012910">
    <property type="entry name" value="Plug_dom"/>
</dbReference>
<evidence type="ECO:0000256" key="5">
    <source>
        <dbReference type="ARBA" id="ARBA00023077"/>
    </source>
</evidence>
<dbReference type="InterPro" id="IPR037066">
    <property type="entry name" value="Plug_dom_sf"/>
</dbReference>
<dbReference type="Proteomes" id="UP000644588">
    <property type="component" value="Unassembled WGS sequence"/>
</dbReference>
<evidence type="ECO:0000256" key="8">
    <source>
        <dbReference type="PROSITE-ProRule" id="PRU01360"/>
    </source>
</evidence>
<dbReference type="InterPro" id="IPR000531">
    <property type="entry name" value="Beta-barrel_TonB"/>
</dbReference>
<evidence type="ECO:0000256" key="6">
    <source>
        <dbReference type="ARBA" id="ARBA00023136"/>
    </source>
</evidence>
<evidence type="ECO:0000259" key="10">
    <source>
        <dbReference type="Pfam" id="PF00593"/>
    </source>
</evidence>
<dbReference type="PANTHER" id="PTHR32552">
    <property type="entry name" value="FERRICHROME IRON RECEPTOR-RELATED"/>
    <property type="match status" value="1"/>
</dbReference>
<evidence type="ECO:0000256" key="4">
    <source>
        <dbReference type="ARBA" id="ARBA00022692"/>
    </source>
</evidence>
<keyword evidence="6 8" id="KW-0472">Membrane</keyword>
<gene>
    <name evidence="12" type="ORF">HKD31_02535</name>
</gene>
<keyword evidence="12" id="KW-0675">Receptor</keyword>
<dbReference type="CDD" id="cd01347">
    <property type="entry name" value="ligand_gated_channel"/>
    <property type="match status" value="1"/>
</dbReference>